<dbReference type="SUPFAM" id="SSF53850">
    <property type="entry name" value="Periplasmic binding protein-like II"/>
    <property type="match status" value="1"/>
</dbReference>
<dbReference type="InterPro" id="IPR005119">
    <property type="entry name" value="LysR_subst-bd"/>
</dbReference>
<evidence type="ECO:0000313" key="7">
    <source>
        <dbReference type="EMBL" id="GLR87934.1"/>
    </source>
</evidence>
<evidence type="ECO:0000256" key="5">
    <source>
        <dbReference type="ARBA" id="ARBA00023163"/>
    </source>
</evidence>
<dbReference type="Pfam" id="PF03466">
    <property type="entry name" value="LysR_substrate"/>
    <property type="match status" value="1"/>
</dbReference>
<dbReference type="InterPro" id="IPR036388">
    <property type="entry name" value="WH-like_DNA-bd_sf"/>
</dbReference>
<dbReference type="PANTHER" id="PTHR30419">
    <property type="entry name" value="HTH-TYPE TRANSCRIPTIONAL REGULATOR YBHD"/>
    <property type="match status" value="1"/>
</dbReference>
<evidence type="ECO:0000256" key="3">
    <source>
        <dbReference type="ARBA" id="ARBA00023015"/>
    </source>
</evidence>
<sequence length="311" mass="33782">MAPRWAERIKLRQLRVILAVDEHGSITRAAEHMFITQAAVSKAIAEVETLIGTELFERKGRSITPTDAGHHVIRTARRVASELKLLGEEVVLISEGGAGLLIIGLQAISILQLVARVVATVKARHPRVTIRLVEDTLPNLLRELRAGRVNLVFGRMIRGLLTPDLDGAQILSEPYVVVASCDHPLLREPRPDWEEACAHVWCLPLPGTPIREHFADLMAALHVAVPARAIETASATTIATLLQTMPLLALAPANLAGEWVRGGVCTITPLQLPARLEPIGLIWSATAPMSSSARIFRSETLAMLHAPPVES</sequence>
<dbReference type="Gene3D" id="3.40.190.290">
    <property type="match status" value="1"/>
</dbReference>
<protein>
    <submittedName>
        <fullName evidence="7">LysR family transcriptional regulator</fullName>
    </submittedName>
</protein>
<dbReference type="InterPro" id="IPR036390">
    <property type="entry name" value="WH_DNA-bd_sf"/>
</dbReference>
<comment type="similarity">
    <text evidence="2">Belongs to the LysR transcriptional regulatory family.</text>
</comment>
<comment type="function">
    <text evidence="1">NodD regulates the expression of the nodABCFE genes which encode other nodulation proteins. NodD is also a negative regulator of its own expression. Binds flavonoids as inducers.</text>
</comment>
<keyword evidence="4" id="KW-0238">DNA-binding</keyword>
<gene>
    <name evidence="7" type="ORF">GCM10007857_46460</name>
</gene>
<evidence type="ECO:0000313" key="8">
    <source>
        <dbReference type="Proteomes" id="UP001156905"/>
    </source>
</evidence>
<organism evidence="7 8">
    <name type="scientific">Bradyrhizobium iriomotense</name>
    <dbReference type="NCBI Taxonomy" id="441950"/>
    <lineage>
        <taxon>Bacteria</taxon>
        <taxon>Pseudomonadati</taxon>
        <taxon>Pseudomonadota</taxon>
        <taxon>Alphaproteobacteria</taxon>
        <taxon>Hyphomicrobiales</taxon>
        <taxon>Nitrobacteraceae</taxon>
        <taxon>Bradyrhizobium</taxon>
    </lineage>
</organism>
<dbReference type="RefSeq" id="WP_284269030.1">
    <property type="nucleotide sequence ID" value="NZ_BSOW01000016.1"/>
</dbReference>
<evidence type="ECO:0000256" key="1">
    <source>
        <dbReference type="ARBA" id="ARBA00003502"/>
    </source>
</evidence>
<name>A0ABQ6B3A8_9BRAD</name>
<accession>A0ABQ6B3A8</accession>
<feature type="domain" description="HTH lysR-type" evidence="6">
    <location>
        <begin position="9"/>
        <end position="66"/>
    </location>
</feature>
<dbReference type="PRINTS" id="PR00039">
    <property type="entry name" value="HTHLYSR"/>
</dbReference>
<dbReference type="PANTHER" id="PTHR30419:SF8">
    <property type="entry name" value="NITROGEN ASSIMILATION TRANSCRIPTIONAL ACTIVATOR-RELATED"/>
    <property type="match status" value="1"/>
</dbReference>
<dbReference type="SUPFAM" id="SSF46785">
    <property type="entry name" value="Winged helix' DNA-binding domain"/>
    <property type="match status" value="1"/>
</dbReference>
<dbReference type="InterPro" id="IPR000847">
    <property type="entry name" value="LysR_HTH_N"/>
</dbReference>
<dbReference type="InterPro" id="IPR050950">
    <property type="entry name" value="HTH-type_LysR_regulators"/>
</dbReference>
<keyword evidence="5" id="KW-0804">Transcription</keyword>
<evidence type="ECO:0000256" key="4">
    <source>
        <dbReference type="ARBA" id="ARBA00023125"/>
    </source>
</evidence>
<comment type="caution">
    <text evidence="7">The sequence shown here is derived from an EMBL/GenBank/DDBJ whole genome shotgun (WGS) entry which is preliminary data.</text>
</comment>
<dbReference type="Proteomes" id="UP001156905">
    <property type="component" value="Unassembled WGS sequence"/>
</dbReference>
<dbReference type="Pfam" id="PF00126">
    <property type="entry name" value="HTH_1"/>
    <property type="match status" value="1"/>
</dbReference>
<keyword evidence="8" id="KW-1185">Reference proteome</keyword>
<dbReference type="PROSITE" id="PS50931">
    <property type="entry name" value="HTH_LYSR"/>
    <property type="match status" value="1"/>
</dbReference>
<dbReference type="Gene3D" id="1.10.10.10">
    <property type="entry name" value="Winged helix-like DNA-binding domain superfamily/Winged helix DNA-binding domain"/>
    <property type="match status" value="1"/>
</dbReference>
<keyword evidence="3" id="KW-0805">Transcription regulation</keyword>
<evidence type="ECO:0000256" key="2">
    <source>
        <dbReference type="ARBA" id="ARBA00009437"/>
    </source>
</evidence>
<dbReference type="EMBL" id="BSOW01000016">
    <property type="protein sequence ID" value="GLR87934.1"/>
    <property type="molecule type" value="Genomic_DNA"/>
</dbReference>
<reference evidence="8" key="1">
    <citation type="journal article" date="2019" name="Int. J. Syst. Evol. Microbiol.">
        <title>The Global Catalogue of Microorganisms (GCM) 10K type strain sequencing project: providing services to taxonomists for standard genome sequencing and annotation.</title>
        <authorList>
            <consortium name="The Broad Institute Genomics Platform"/>
            <consortium name="The Broad Institute Genome Sequencing Center for Infectious Disease"/>
            <person name="Wu L."/>
            <person name="Ma J."/>
        </authorList>
    </citation>
    <scope>NUCLEOTIDE SEQUENCE [LARGE SCALE GENOMIC DNA]</scope>
    <source>
        <strain evidence="8">NBRC 102520</strain>
    </source>
</reference>
<evidence type="ECO:0000259" key="6">
    <source>
        <dbReference type="PROSITE" id="PS50931"/>
    </source>
</evidence>
<proteinExistence type="inferred from homology"/>